<dbReference type="GO" id="GO:0046872">
    <property type="term" value="F:metal ion binding"/>
    <property type="evidence" value="ECO:0007669"/>
    <property type="project" value="UniProtKB-KW"/>
</dbReference>
<dbReference type="Proteomes" id="UP000029622">
    <property type="component" value="Unassembled WGS sequence"/>
</dbReference>
<dbReference type="InterPro" id="IPR036637">
    <property type="entry name" value="Phosphohistidine_dom_sf"/>
</dbReference>
<dbReference type="GO" id="GO:0016301">
    <property type="term" value="F:kinase activity"/>
    <property type="evidence" value="ECO:0007669"/>
    <property type="project" value="UniProtKB-KW"/>
</dbReference>
<evidence type="ECO:0000256" key="1">
    <source>
        <dbReference type="ARBA" id="ARBA00001946"/>
    </source>
</evidence>
<evidence type="ECO:0000313" key="11">
    <source>
        <dbReference type="Proteomes" id="UP000029622"/>
    </source>
</evidence>
<dbReference type="InterPro" id="IPR050499">
    <property type="entry name" value="PEP-utilizing_PTS_enzyme"/>
</dbReference>
<evidence type="ECO:0000256" key="4">
    <source>
        <dbReference type="ARBA" id="ARBA00022723"/>
    </source>
</evidence>
<feature type="non-terminal residue" evidence="10">
    <location>
        <position position="112"/>
    </location>
</feature>
<feature type="coiled-coil region" evidence="7">
    <location>
        <begin position="40"/>
        <end position="67"/>
    </location>
</feature>
<evidence type="ECO:0000259" key="8">
    <source>
        <dbReference type="Pfam" id="PF00391"/>
    </source>
</evidence>
<evidence type="ECO:0000256" key="6">
    <source>
        <dbReference type="ARBA" id="ARBA00022842"/>
    </source>
</evidence>
<dbReference type="Pfam" id="PF02896">
    <property type="entry name" value="PEP-utilizers_C"/>
    <property type="match status" value="1"/>
</dbReference>
<evidence type="ECO:0000256" key="7">
    <source>
        <dbReference type="SAM" id="Coils"/>
    </source>
</evidence>
<dbReference type="SUPFAM" id="SSF51621">
    <property type="entry name" value="Phosphoenolpyruvate/pyruvate domain"/>
    <property type="match status" value="1"/>
</dbReference>
<keyword evidence="3 10" id="KW-0808">Transferase</keyword>
<protein>
    <submittedName>
        <fullName evidence="10">Phosphoenolpyruvate-protein phosphotransferase</fullName>
    </submittedName>
</protein>
<evidence type="ECO:0000256" key="5">
    <source>
        <dbReference type="ARBA" id="ARBA00022777"/>
    </source>
</evidence>
<dbReference type="Gene3D" id="3.50.30.10">
    <property type="entry name" value="Phosphohistidine domain"/>
    <property type="match status" value="1"/>
</dbReference>
<evidence type="ECO:0000256" key="2">
    <source>
        <dbReference type="ARBA" id="ARBA00007837"/>
    </source>
</evidence>
<comment type="cofactor">
    <cofactor evidence="1">
        <name>Mg(2+)</name>
        <dbReference type="ChEBI" id="CHEBI:18420"/>
    </cofactor>
</comment>
<dbReference type="AlphaFoldDB" id="A0A096BF44"/>
<dbReference type="SUPFAM" id="SSF52009">
    <property type="entry name" value="Phosphohistidine domain"/>
    <property type="match status" value="1"/>
</dbReference>
<proteinExistence type="inferred from homology"/>
<dbReference type="Gene3D" id="3.20.20.60">
    <property type="entry name" value="Phosphoenolpyruvate-binding domains"/>
    <property type="match status" value="1"/>
</dbReference>
<evidence type="ECO:0000259" key="9">
    <source>
        <dbReference type="Pfam" id="PF02896"/>
    </source>
</evidence>
<comment type="similarity">
    <text evidence="2">Belongs to the PEP-utilizing enzyme family.</text>
</comment>
<reference evidence="10 11" key="1">
    <citation type="submission" date="2013-12" db="EMBL/GenBank/DDBJ databases">
        <title>Draft genome sequence of Caloranaerobacter sp. H53214.</title>
        <authorList>
            <person name="Jiang L.J."/>
            <person name="Shao Z.Z."/>
            <person name="Long M.N."/>
        </authorList>
    </citation>
    <scope>NUCLEOTIDE SEQUENCE [LARGE SCALE GENOMIC DNA]</scope>
    <source>
        <strain evidence="10 11">H53214</strain>
    </source>
</reference>
<keyword evidence="7" id="KW-0175">Coiled coil</keyword>
<keyword evidence="5" id="KW-0418">Kinase</keyword>
<dbReference type="InterPro" id="IPR000121">
    <property type="entry name" value="PEP_util_C"/>
</dbReference>
<dbReference type="PANTHER" id="PTHR46244">
    <property type="entry name" value="PHOSPHOENOLPYRUVATE-PROTEIN PHOSPHOTRANSFERASE"/>
    <property type="match status" value="1"/>
</dbReference>
<dbReference type="InterPro" id="IPR040442">
    <property type="entry name" value="Pyrv_kinase-like_dom_sf"/>
</dbReference>
<evidence type="ECO:0000256" key="3">
    <source>
        <dbReference type="ARBA" id="ARBA00022679"/>
    </source>
</evidence>
<keyword evidence="6" id="KW-0460">Magnesium</keyword>
<feature type="domain" description="PEP-utilising enzyme C-terminal" evidence="9">
    <location>
        <begin position="59"/>
        <end position="112"/>
    </location>
</feature>
<organism evidence="10 11">
    <name type="scientific">Caloranaerobacter azorensis H53214</name>
    <dbReference type="NCBI Taxonomy" id="1156417"/>
    <lineage>
        <taxon>Bacteria</taxon>
        <taxon>Bacillati</taxon>
        <taxon>Bacillota</taxon>
        <taxon>Tissierellia</taxon>
        <taxon>Tissierellales</taxon>
        <taxon>Thermohalobacteraceae</taxon>
        <taxon>Caloranaerobacter</taxon>
    </lineage>
</organism>
<comment type="caution">
    <text evidence="10">The sequence shown here is derived from an EMBL/GenBank/DDBJ whole genome shotgun (WGS) entry which is preliminary data.</text>
</comment>
<feature type="domain" description="PEP-utilising enzyme mobile" evidence="8">
    <location>
        <begin position="1"/>
        <end position="33"/>
    </location>
</feature>
<dbReference type="InterPro" id="IPR015813">
    <property type="entry name" value="Pyrv/PenolPyrv_kinase-like_dom"/>
</dbReference>
<dbReference type="RefSeq" id="WP_035165363.1">
    <property type="nucleotide sequence ID" value="NZ_AZTB01000165.1"/>
</dbReference>
<feature type="non-terminal residue" evidence="10">
    <location>
        <position position="1"/>
    </location>
</feature>
<gene>
    <name evidence="10" type="ORF">Y919_12580</name>
</gene>
<keyword evidence="4" id="KW-0479">Metal-binding</keyword>
<dbReference type="PANTHER" id="PTHR46244:SF3">
    <property type="entry name" value="PHOSPHOENOLPYRUVATE-PROTEIN PHOSPHOTRANSFERASE"/>
    <property type="match status" value="1"/>
</dbReference>
<accession>A0A096BF44</accession>
<dbReference type="InterPro" id="IPR008279">
    <property type="entry name" value="PEP-util_enz_mobile_dom"/>
</dbReference>
<name>A0A096BF44_9FIRM</name>
<keyword evidence="10" id="KW-0670">Pyruvate</keyword>
<sequence length="112" mass="12531">MARTLEIPAVVGAEGIIANVKNGDIIIFDGDEGNVIINPDKETLKQYKNKKEKYEQFQNELKQLKGKPSITKDGYKVEIVGNIGTPNDIEGLIKNDAEGVGLYRTEFIYMDR</sequence>
<evidence type="ECO:0000313" key="10">
    <source>
        <dbReference type="EMBL" id="KGG79383.1"/>
    </source>
</evidence>
<dbReference type="Pfam" id="PF00391">
    <property type="entry name" value="PEP-utilizers"/>
    <property type="match status" value="1"/>
</dbReference>
<dbReference type="EMBL" id="AZTB01000165">
    <property type="protein sequence ID" value="KGG79383.1"/>
    <property type="molecule type" value="Genomic_DNA"/>
</dbReference>
<dbReference type="STRING" id="1156417.Y919_12580"/>